<organism evidence="2 3">
    <name type="scientific">Streptomyces caatingaensis</name>
    <dbReference type="NCBI Taxonomy" id="1678637"/>
    <lineage>
        <taxon>Bacteria</taxon>
        <taxon>Bacillati</taxon>
        <taxon>Actinomycetota</taxon>
        <taxon>Actinomycetes</taxon>
        <taxon>Kitasatosporales</taxon>
        <taxon>Streptomycetaceae</taxon>
        <taxon>Streptomyces</taxon>
    </lineage>
</organism>
<dbReference type="AlphaFoldDB" id="A0A0K9XMX9"/>
<feature type="transmembrane region" description="Helical" evidence="1">
    <location>
        <begin position="170"/>
        <end position="187"/>
    </location>
</feature>
<keyword evidence="3" id="KW-1185">Reference proteome</keyword>
<evidence type="ECO:0000256" key="1">
    <source>
        <dbReference type="SAM" id="Phobius"/>
    </source>
</evidence>
<accession>A0A0K9XMX9</accession>
<protein>
    <submittedName>
        <fullName evidence="2">Uncharacterized protein</fullName>
    </submittedName>
</protein>
<feature type="transmembrane region" description="Helical" evidence="1">
    <location>
        <begin position="39"/>
        <end position="60"/>
    </location>
</feature>
<evidence type="ECO:0000313" key="2">
    <source>
        <dbReference type="EMBL" id="KNB54052.1"/>
    </source>
</evidence>
<keyword evidence="1" id="KW-0472">Membrane</keyword>
<name>A0A0K9XMX9_9ACTN</name>
<proteinExistence type="predicted"/>
<keyword evidence="1" id="KW-1133">Transmembrane helix</keyword>
<reference evidence="3" key="1">
    <citation type="submission" date="2015-07" db="EMBL/GenBank/DDBJ databases">
        <title>Draft genome sequence of Streptomyces sp. CMAA 1322, a bacterium isolated from Caatinga biome, from dry forest semiarid of Brazil.</title>
        <authorList>
            <person name="Santos S.N."/>
            <person name="Gacesa R."/>
            <person name="Taketani R.G."/>
            <person name="Long P.F."/>
            <person name="Melo I.S."/>
        </authorList>
    </citation>
    <scope>NUCLEOTIDE SEQUENCE [LARGE SCALE GENOMIC DNA]</scope>
    <source>
        <strain evidence="3">CMAA 1322</strain>
    </source>
</reference>
<feature type="transmembrane region" description="Helical" evidence="1">
    <location>
        <begin position="117"/>
        <end position="137"/>
    </location>
</feature>
<comment type="caution">
    <text evidence="2">The sequence shown here is derived from an EMBL/GenBank/DDBJ whole genome shotgun (WGS) entry which is preliminary data.</text>
</comment>
<dbReference type="Proteomes" id="UP000037288">
    <property type="component" value="Unassembled WGS sequence"/>
</dbReference>
<gene>
    <name evidence="2" type="ORF">AC230_05775</name>
</gene>
<keyword evidence="1" id="KW-0812">Transmembrane</keyword>
<feature type="transmembrane region" description="Helical" evidence="1">
    <location>
        <begin position="7"/>
        <end position="27"/>
    </location>
</feature>
<feature type="transmembrane region" description="Helical" evidence="1">
    <location>
        <begin position="143"/>
        <end position="163"/>
    </location>
</feature>
<evidence type="ECO:0000313" key="3">
    <source>
        <dbReference type="Proteomes" id="UP000037288"/>
    </source>
</evidence>
<dbReference type="PATRIC" id="fig|1678637.3.peg.1252"/>
<feature type="transmembrane region" description="Helical" evidence="1">
    <location>
        <begin position="199"/>
        <end position="218"/>
    </location>
</feature>
<dbReference type="EMBL" id="LFXA01000002">
    <property type="protein sequence ID" value="KNB54052.1"/>
    <property type="molecule type" value="Genomic_DNA"/>
</dbReference>
<sequence length="231" mass="23427">MAAPYAATGAAAYAAVVFAQAMMRVLWSESAYGPGGPSLGLLLAADLILTAAGAAVLLGSWRTARRLMPLGTAVLAVQQFATGVYVFDGPSRLLSLALALLLVLGCPPDTPPVGRPLRTAAGVLGVLTPVLLVSAALMHVPLFFITLFASAVPVLILSVTLALTVPRSPSPGACAAGIALAAVPWFTPSVQVLHWEGDVAAALVALLATGAAVAGVRVRLGARRARRLTHG</sequence>